<dbReference type="InterPro" id="IPR036390">
    <property type="entry name" value="WH_DNA-bd_sf"/>
</dbReference>
<dbReference type="FunFam" id="1.10.10.10:FF:000007">
    <property type="entry name" value="Ferric uptake regulation protein"/>
    <property type="match status" value="1"/>
</dbReference>
<dbReference type="InterPro" id="IPR002481">
    <property type="entry name" value="FUR"/>
</dbReference>
<gene>
    <name evidence="14" type="ORF">FD01_GL002348</name>
</gene>
<comment type="cofactor">
    <cofactor evidence="12">
        <name>Zn(2+)</name>
        <dbReference type="ChEBI" id="CHEBI:29105"/>
    </cofactor>
    <text evidence="12">Binds 1 zinc ion per subunit.</text>
</comment>
<evidence type="ECO:0000256" key="13">
    <source>
        <dbReference type="PIRSR" id="PIRSR602481-2"/>
    </source>
</evidence>
<keyword evidence="4" id="KW-0678">Repressor</keyword>
<dbReference type="PANTHER" id="PTHR33202:SF8">
    <property type="entry name" value="PEROXIDE-RESPONSIVE REPRESSOR PERR"/>
    <property type="match status" value="1"/>
</dbReference>
<dbReference type="SUPFAM" id="SSF46785">
    <property type="entry name" value="Winged helix' DNA-binding domain"/>
    <property type="match status" value="1"/>
</dbReference>
<reference evidence="14 15" key="1">
    <citation type="journal article" date="2015" name="Genome Announc.">
        <title>Expanding the biotechnology potential of lactobacilli through comparative genomics of 213 strains and associated genera.</title>
        <authorList>
            <person name="Sun Z."/>
            <person name="Harris H.M."/>
            <person name="McCann A."/>
            <person name="Guo C."/>
            <person name="Argimon S."/>
            <person name="Zhang W."/>
            <person name="Yang X."/>
            <person name="Jeffery I.B."/>
            <person name="Cooney J.C."/>
            <person name="Kagawa T.F."/>
            <person name="Liu W."/>
            <person name="Song Y."/>
            <person name="Salvetti E."/>
            <person name="Wrobel A."/>
            <person name="Rasinkangas P."/>
            <person name="Parkhill J."/>
            <person name="Rea M.C."/>
            <person name="O'Sullivan O."/>
            <person name="Ritari J."/>
            <person name="Douillard F.P."/>
            <person name="Paul Ross R."/>
            <person name="Yang R."/>
            <person name="Briner A.E."/>
            <person name="Felis G.E."/>
            <person name="de Vos W.M."/>
            <person name="Barrangou R."/>
            <person name="Klaenhammer T.R."/>
            <person name="Caufield P.W."/>
            <person name="Cui Y."/>
            <person name="Zhang H."/>
            <person name="O'Toole P.W."/>
        </authorList>
    </citation>
    <scope>NUCLEOTIDE SEQUENCE [LARGE SCALE GENOMIC DNA]</scope>
    <source>
        <strain evidence="14 15">DSM 13343</strain>
    </source>
</reference>
<comment type="caution">
    <text evidence="14">The sequence shown here is derived from an EMBL/GenBank/DDBJ whole genome shotgun (WGS) entry which is preliminary data.</text>
</comment>
<keyword evidence="9" id="KW-0804">Transcription</keyword>
<evidence type="ECO:0000256" key="2">
    <source>
        <dbReference type="ARBA" id="ARBA00007957"/>
    </source>
</evidence>
<comment type="similarity">
    <text evidence="2">Belongs to the Fur family.</text>
</comment>
<dbReference type="GO" id="GO:0045892">
    <property type="term" value="P:negative regulation of DNA-templated transcription"/>
    <property type="evidence" value="ECO:0007669"/>
    <property type="project" value="TreeGrafter"/>
</dbReference>
<evidence type="ECO:0000313" key="14">
    <source>
        <dbReference type="EMBL" id="KRL39868.1"/>
    </source>
</evidence>
<evidence type="ECO:0000256" key="9">
    <source>
        <dbReference type="ARBA" id="ARBA00023163"/>
    </source>
</evidence>
<dbReference type="GO" id="GO:0005737">
    <property type="term" value="C:cytoplasm"/>
    <property type="evidence" value="ECO:0007669"/>
    <property type="project" value="UniProtKB-SubCell"/>
</dbReference>
<evidence type="ECO:0000256" key="12">
    <source>
        <dbReference type="PIRSR" id="PIRSR602481-1"/>
    </source>
</evidence>
<evidence type="ECO:0000313" key="15">
    <source>
        <dbReference type="Proteomes" id="UP000051790"/>
    </source>
</evidence>
<dbReference type="GO" id="GO:0003700">
    <property type="term" value="F:DNA-binding transcription factor activity"/>
    <property type="evidence" value="ECO:0007669"/>
    <property type="project" value="InterPro"/>
</dbReference>
<comment type="function">
    <text evidence="11">Manganese-dependent repressor that controls a regulon of oxidative stress resistance and iron-storage proteins. May act as a hydrogen peroxide and organic hydroperoxide sensor.</text>
</comment>
<proteinExistence type="inferred from homology"/>
<dbReference type="GO" id="GO:0000976">
    <property type="term" value="F:transcription cis-regulatory region binding"/>
    <property type="evidence" value="ECO:0007669"/>
    <property type="project" value="TreeGrafter"/>
</dbReference>
<evidence type="ECO:0000256" key="3">
    <source>
        <dbReference type="ARBA" id="ARBA00022490"/>
    </source>
</evidence>
<dbReference type="GO" id="GO:1900376">
    <property type="term" value="P:regulation of secondary metabolite biosynthetic process"/>
    <property type="evidence" value="ECO:0007669"/>
    <property type="project" value="TreeGrafter"/>
</dbReference>
<evidence type="ECO:0000256" key="5">
    <source>
        <dbReference type="ARBA" id="ARBA00022723"/>
    </source>
</evidence>
<keyword evidence="7" id="KW-0805">Transcription regulation</keyword>
<evidence type="ECO:0000256" key="1">
    <source>
        <dbReference type="ARBA" id="ARBA00004496"/>
    </source>
</evidence>
<keyword evidence="8" id="KW-0238">DNA-binding</keyword>
<dbReference type="PATRIC" id="fig|1423769.4.peg.2535"/>
<keyword evidence="6 12" id="KW-0862">Zinc</keyword>
<name>A0A0R1Q661_9LACO</name>
<keyword evidence="10" id="KW-0464">Manganese</keyword>
<keyword evidence="5 12" id="KW-0479">Metal-binding</keyword>
<dbReference type="Gene3D" id="3.30.1490.190">
    <property type="match status" value="1"/>
</dbReference>
<evidence type="ECO:0000256" key="11">
    <source>
        <dbReference type="ARBA" id="ARBA00058667"/>
    </source>
</evidence>
<dbReference type="RefSeq" id="WP_056964843.1">
    <property type="nucleotide sequence ID" value="NZ_AZEU01000275.1"/>
</dbReference>
<dbReference type="OrthoDB" id="8659436at2"/>
<evidence type="ECO:0000256" key="4">
    <source>
        <dbReference type="ARBA" id="ARBA00022491"/>
    </source>
</evidence>
<keyword evidence="13" id="KW-0408">Iron</keyword>
<evidence type="ECO:0000256" key="7">
    <source>
        <dbReference type="ARBA" id="ARBA00023015"/>
    </source>
</evidence>
<feature type="binding site" evidence="12">
    <location>
        <position position="99"/>
    </location>
    <ligand>
        <name>Zn(2+)</name>
        <dbReference type="ChEBI" id="CHEBI:29105"/>
    </ligand>
</feature>
<comment type="subcellular location">
    <subcellularLocation>
        <location evidence="1">Cytoplasm</location>
    </subcellularLocation>
</comment>
<feature type="binding site" evidence="12">
    <location>
        <position position="139"/>
    </location>
    <ligand>
        <name>Zn(2+)</name>
        <dbReference type="ChEBI" id="CHEBI:29105"/>
    </ligand>
</feature>
<evidence type="ECO:0000256" key="8">
    <source>
        <dbReference type="ARBA" id="ARBA00023125"/>
    </source>
</evidence>
<dbReference type="CDD" id="cd07153">
    <property type="entry name" value="Fur_like"/>
    <property type="match status" value="1"/>
</dbReference>
<comment type="cofactor">
    <cofactor evidence="13">
        <name>Mn(2+)</name>
        <dbReference type="ChEBI" id="CHEBI:29035"/>
    </cofactor>
    <cofactor evidence="13">
        <name>Fe(2+)</name>
        <dbReference type="ChEBI" id="CHEBI:29033"/>
    </cofactor>
    <text evidence="13">Binds 1 Mn(2+) or Fe(2+) ion per subunit.</text>
</comment>
<evidence type="ECO:0000256" key="6">
    <source>
        <dbReference type="ARBA" id="ARBA00022833"/>
    </source>
</evidence>
<feature type="binding site" evidence="12">
    <location>
        <position position="96"/>
    </location>
    <ligand>
        <name>Zn(2+)</name>
        <dbReference type="ChEBI" id="CHEBI:29105"/>
    </ligand>
</feature>
<organism evidence="14 15">
    <name type="scientific">Lacticaseibacillus manihotivorans DSM 13343 = JCM 12514</name>
    <dbReference type="NCBI Taxonomy" id="1423769"/>
    <lineage>
        <taxon>Bacteria</taxon>
        <taxon>Bacillati</taxon>
        <taxon>Bacillota</taxon>
        <taxon>Bacilli</taxon>
        <taxon>Lactobacillales</taxon>
        <taxon>Lactobacillaceae</taxon>
        <taxon>Lacticaseibacillus</taxon>
    </lineage>
</organism>
<dbReference type="Proteomes" id="UP000051790">
    <property type="component" value="Unassembled WGS sequence"/>
</dbReference>
<dbReference type="GO" id="GO:0008270">
    <property type="term" value="F:zinc ion binding"/>
    <property type="evidence" value="ECO:0007669"/>
    <property type="project" value="TreeGrafter"/>
</dbReference>
<keyword evidence="15" id="KW-1185">Reference proteome</keyword>
<feature type="binding site" evidence="12">
    <location>
        <position position="136"/>
    </location>
    <ligand>
        <name>Zn(2+)</name>
        <dbReference type="ChEBI" id="CHEBI:29105"/>
    </ligand>
</feature>
<dbReference type="Pfam" id="PF01475">
    <property type="entry name" value="FUR"/>
    <property type="match status" value="1"/>
</dbReference>
<feature type="binding site" evidence="13">
    <location>
        <position position="128"/>
    </location>
    <ligand>
        <name>Fe cation</name>
        <dbReference type="ChEBI" id="CHEBI:24875"/>
    </ligand>
</feature>
<dbReference type="FunFam" id="3.30.1490.190:FF:000003">
    <property type="entry name" value="Fur family transcriptional regulator"/>
    <property type="match status" value="1"/>
</dbReference>
<dbReference type="EMBL" id="AZEU01000275">
    <property type="protein sequence ID" value="KRL39868.1"/>
    <property type="molecule type" value="Genomic_DNA"/>
</dbReference>
<protein>
    <submittedName>
        <fullName evidence="14">Fe2+ Zn2+ uptake regulation protein</fullName>
    </submittedName>
</protein>
<dbReference type="Gene3D" id="1.10.10.10">
    <property type="entry name" value="Winged helix-like DNA-binding domain superfamily/Winged helix DNA-binding domain"/>
    <property type="match status" value="1"/>
</dbReference>
<evidence type="ECO:0000256" key="10">
    <source>
        <dbReference type="ARBA" id="ARBA00023211"/>
    </source>
</evidence>
<dbReference type="PANTHER" id="PTHR33202">
    <property type="entry name" value="ZINC UPTAKE REGULATION PROTEIN"/>
    <property type="match status" value="1"/>
</dbReference>
<dbReference type="AlphaFoldDB" id="A0A0R1Q661"/>
<keyword evidence="3" id="KW-0963">Cytoplasm</keyword>
<dbReference type="InterPro" id="IPR036388">
    <property type="entry name" value="WH-like_DNA-bd_sf"/>
</dbReference>
<sequence>MQATVYDQTITKLKQAGIRVTPQRIAIIQYLIASTAHPTAEQIHDDLAANFPHMSVATVYNNLGLLTDLGLVEEMNVADTAVHFDFPLQPHYHAVCTNCGKIVDFSDPQLSEVQAHAAKETGFKVTAHHLEVYGLCPECQAKLAHPNKA</sequence>
<dbReference type="InterPro" id="IPR043135">
    <property type="entry name" value="Fur_C"/>
</dbReference>
<accession>A0A0R1Q661</accession>